<name>A0A7W5CCD8_9BACL</name>
<dbReference type="RefSeq" id="WP_183568450.1">
    <property type="nucleotide sequence ID" value="NZ_JACHXW010000017.1"/>
</dbReference>
<dbReference type="Gene3D" id="6.10.250.3110">
    <property type="match status" value="1"/>
</dbReference>
<feature type="coiled-coil region" evidence="1">
    <location>
        <begin position="6"/>
        <end position="89"/>
    </location>
</feature>
<dbReference type="AlphaFoldDB" id="A0A7W5CCD8"/>
<keyword evidence="3" id="KW-1185">Reference proteome</keyword>
<reference evidence="2 3" key="1">
    <citation type="submission" date="2020-08" db="EMBL/GenBank/DDBJ databases">
        <title>Genomic Encyclopedia of Type Strains, Phase III (KMG-III): the genomes of soil and plant-associated and newly described type strains.</title>
        <authorList>
            <person name="Whitman W."/>
        </authorList>
    </citation>
    <scope>NUCLEOTIDE SEQUENCE [LARGE SCALE GENOMIC DNA]</scope>
    <source>
        <strain evidence="2 3">CECT 8234</strain>
    </source>
</reference>
<protein>
    <submittedName>
        <fullName evidence="2">Chromosome segregation ATPase</fullName>
    </submittedName>
</protein>
<sequence length="166" mass="19385">MGENILQQILNELSSLRDGQQNMERTLSEVKEEQQSMRHTLSEVKDEQQSMRHTLSEVKEEQQSMRHTLSEVKEEQQSMRHTLSELKVEQQTTNQRLHQIEALVVDIPLIRQAALETLEISKRLDAGQASFERKVTAELNTHSFGIDILNREQLNLKTEIEKLKRK</sequence>
<evidence type="ECO:0000313" key="2">
    <source>
        <dbReference type="EMBL" id="MBB3154650.1"/>
    </source>
</evidence>
<accession>A0A7W5CCD8</accession>
<dbReference type="Proteomes" id="UP000518605">
    <property type="component" value="Unassembled WGS sequence"/>
</dbReference>
<dbReference type="EMBL" id="JACHXW010000017">
    <property type="protein sequence ID" value="MBB3154650.1"/>
    <property type="molecule type" value="Genomic_DNA"/>
</dbReference>
<evidence type="ECO:0000256" key="1">
    <source>
        <dbReference type="SAM" id="Coils"/>
    </source>
</evidence>
<evidence type="ECO:0000313" key="3">
    <source>
        <dbReference type="Proteomes" id="UP000518605"/>
    </source>
</evidence>
<keyword evidence="1" id="KW-0175">Coiled coil</keyword>
<comment type="caution">
    <text evidence="2">The sequence shown here is derived from an EMBL/GenBank/DDBJ whole genome shotgun (WGS) entry which is preliminary data.</text>
</comment>
<organism evidence="2 3">
    <name type="scientific">Paenibacillus endophyticus</name>
    <dbReference type="NCBI Taxonomy" id="1294268"/>
    <lineage>
        <taxon>Bacteria</taxon>
        <taxon>Bacillati</taxon>
        <taxon>Bacillota</taxon>
        <taxon>Bacilli</taxon>
        <taxon>Bacillales</taxon>
        <taxon>Paenibacillaceae</taxon>
        <taxon>Paenibacillus</taxon>
    </lineage>
</organism>
<gene>
    <name evidence="2" type="ORF">FHS16_004732</name>
</gene>
<proteinExistence type="predicted"/>